<dbReference type="OrthoDB" id="9815525at2"/>
<evidence type="ECO:0000256" key="2">
    <source>
        <dbReference type="ARBA" id="ARBA00022475"/>
    </source>
</evidence>
<evidence type="ECO:0000259" key="7">
    <source>
        <dbReference type="PROSITE" id="PS50850"/>
    </source>
</evidence>
<feature type="transmembrane region" description="Helical" evidence="6">
    <location>
        <begin position="210"/>
        <end position="237"/>
    </location>
</feature>
<evidence type="ECO:0000313" key="9">
    <source>
        <dbReference type="Proteomes" id="UP000017746"/>
    </source>
</evidence>
<dbReference type="CDD" id="cd06173">
    <property type="entry name" value="MFS_MefA_like"/>
    <property type="match status" value="1"/>
</dbReference>
<organism evidence="8 9">
    <name type="scientific">Actinoplanes friuliensis DSM 7358</name>
    <dbReference type="NCBI Taxonomy" id="1246995"/>
    <lineage>
        <taxon>Bacteria</taxon>
        <taxon>Bacillati</taxon>
        <taxon>Actinomycetota</taxon>
        <taxon>Actinomycetes</taxon>
        <taxon>Micromonosporales</taxon>
        <taxon>Micromonosporaceae</taxon>
        <taxon>Actinoplanes</taxon>
    </lineage>
</organism>
<dbReference type="PATRIC" id="fig|1246995.3.peg.8465"/>
<dbReference type="SUPFAM" id="SSF103473">
    <property type="entry name" value="MFS general substrate transporter"/>
    <property type="match status" value="1"/>
</dbReference>
<keyword evidence="5 6" id="KW-0472">Membrane</keyword>
<keyword evidence="9" id="KW-1185">Reference proteome</keyword>
<evidence type="ECO:0000313" key="8">
    <source>
        <dbReference type="EMBL" id="AGZ46620.1"/>
    </source>
</evidence>
<feature type="transmembrane region" description="Helical" evidence="6">
    <location>
        <begin position="97"/>
        <end position="125"/>
    </location>
</feature>
<dbReference type="AlphaFoldDB" id="U5WF21"/>
<evidence type="ECO:0000256" key="1">
    <source>
        <dbReference type="ARBA" id="ARBA00004651"/>
    </source>
</evidence>
<dbReference type="InterPro" id="IPR036259">
    <property type="entry name" value="MFS_trans_sf"/>
</dbReference>
<dbReference type="InterPro" id="IPR011701">
    <property type="entry name" value="MFS"/>
</dbReference>
<dbReference type="KEGG" id="afs:AFR_41830"/>
<feature type="domain" description="Major facilitator superfamily (MFS) profile" evidence="7">
    <location>
        <begin position="203"/>
        <end position="400"/>
    </location>
</feature>
<dbReference type="PANTHER" id="PTHR23513:SF6">
    <property type="entry name" value="MAJOR FACILITATOR SUPERFAMILY ASSOCIATED DOMAIN-CONTAINING PROTEIN"/>
    <property type="match status" value="1"/>
</dbReference>
<dbReference type="EMBL" id="CP006272">
    <property type="protein sequence ID" value="AGZ46620.1"/>
    <property type="molecule type" value="Genomic_DNA"/>
</dbReference>
<evidence type="ECO:0000256" key="6">
    <source>
        <dbReference type="SAM" id="Phobius"/>
    </source>
</evidence>
<sequence>MTRFGKLWAGQTISQFGDRISELALPIIAVLSLAATPAQVGLLTAAVWLPNLLSLLVGSWVDRQAHRRRLLVAADVLRAAVLLSLPIAHWLDVITLAQLFIVALLSGAGQVLFSAAYPSFFVALVDRSGYVDANSKLSMSRSASHVAGPAVGGFLIQVLTAPVAMLVDAVSFLFSALLISRIPVSPVRVEPRRSLLVDARDGLTYVLTHSYLRAGLACVTTVNFFGFVAQALVVLFATRTLGLPVGVLGLAMGLGALGGLAGAALAPRLSRRFGLGRMLLLGAVLFPAPTAAIALAGGPVWTAATVLGLAEAVAGFGVMLLDINLNSIQAAVMADDMRSRVAGVFGTINYGVRPLGAVVGGLLGGTIGLRPTLIVAAAGGMLGALWLIPSPLPRVQEVEV</sequence>
<accession>U5WF21</accession>
<gene>
    <name evidence="8" type="ORF">AFR_41830</name>
</gene>
<evidence type="ECO:0000256" key="5">
    <source>
        <dbReference type="ARBA" id="ARBA00023136"/>
    </source>
</evidence>
<comment type="subcellular location">
    <subcellularLocation>
        <location evidence="1">Cell membrane</location>
        <topology evidence="1">Multi-pass membrane protein</topology>
    </subcellularLocation>
</comment>
<dbReference type="PRINTS" id="PR01988">
    <property type="entry name" value="EXPORTERBACE"/>
</dbReference>
<dbReference type="PANTHER" id="PTHR23513">
    <property type="entry name" value="INTEGRAL MEMBRANE EFFLUX PROTEIN-RELATED"/>
    <property type="match status" value="1"/>
</dbReference>
<dbReference type="GO" id="GO:0022857">
    <property type="term" value="F:transmembrane transporter activity"/>
    <property type="evidence" value="ECO:0007669"/>
    <property type="project" value="InterPro"/>
</dbReference>
<name>U5WF21_9ACTN</name>
<dbReference type="eggNOG" id="COG2814">
    <property type="taxonomic scope" value="Bacteria"/>
</dbReference>
<dbReference type="Proteomes" id="UP000017746">
    <property type="component" value="Chromosome"/>
</dbReference>
<evidence type="ECO:0000256" key="4">
    <source>
        <dbReference type="ARBA" id="ARBA00022989"/>
    </source>
</evidence>
<dbReference type="Gene3D" id="1.20.1250.20">
    <property type="entry name" value="MFS general substrate transporter like domains"/>
    <property type="match status" value="1"/>
</dbReference>
<reference evidence="8 9" key="1">
    <citation type="journal article" date="2014" name="J. Biotechnol.">
        <title>Complete genome sequence of the actinobacterium Actinoplanes friuliensis HAG 010964, producer of the lipopeptide antibiotic friulimycin.</title>
        <authorList>
            <person name="Ruckert C."/>
            <person name="Szczepanowski R."/>
            <person name="Albersmeier A."/>
            <person name="Goesmann A."/>
            <person name="Fischer N."/>
            <person name="Steinkamper A."/>
            <person name="Puhler A."/>
            <person name="Biener R."/>
            <person name="Schwartz D."/>
            <person name="Kalinowski J."/>
        </authorList>
    </citation>
    <scope>NUCLEOTIDE SEQUENCE [LARGE SCALE GENOMIC DNA]</scope>
    <source>
        <strain evidence="8 9">DSM 7358</strain>
    </source>
</reference>
<proteinExistence type="predicted"/>
<keyword evidence="2" id="KW-1003">Cell membrane</keyword>
<dbReference type="RefSeq" id="WP_023562951.1">
    <property type="nucleotide sequence ID" value="NC_022657.1"/>
</dbReference>
<dbReference type="STRING" id="1246995.AFR_41830"/>
<keyword evidence="3 6" id="KW-0812">Transmembrane</keyword>
<keyword evidence="4 6" id="KW-1133">Transmembrane helix</keyword>
<feature type="transmembrane region" description="Helical" evidence="6">
    <location>
        <begin position="243"/>
        <end position="266"/>
    </location>
</feature>
<protein>
    <submittedName>
        <fullName evidence="8">Major facilitator superfamily protein</fullName>
    </submittedName>
</protein>
<dbReference type="Pfam" id="PF07690">
    <property type="entry name" value="MFS_1"/>
    <property type="match status" value="1"/>
</dbReference>
<dbReference type="PROSITE" id="PS50850">
    <property type="entry name" value="MFS"/>
    <property type="match status" value="1"/>
</dbReference>
<feature type="transmembrane region" description="Helical" evidence="6">
    <location>
        <begin position="301"/>
        <end position="321"/>
    </location>
</feature>
<feature type="transmembrane region" description="Helical" evidence="6">
    <location>
        <begin position="341"/>
        <end position="363"/>
    </location>
</feature>
<dbReference type="GO" id="GO:0005886">
    <property type="term" value="C:plasma membrane"/>
    <property type="evidence" value="ECO:0007669"/>
    <property type="project" value="UniProtKB-SubCell"/>
</dbReference>
<dbReference type="InterPro" id="IPR020846">
    <property type="entry name" value="MFS_dom"/>
</dbReference>
<evidence type="ECO:0000256" key="3">
    <source>
        <dbReference type="ARBA" id="ARBA00022692"/>
    </source>
</evidence>
<feature type="transmembrane region" description="Helical" evidence="6">
    <location>
        <begin position="278"/>
        <end position="295"/>
    </location>
</feature>
<dbReference type="HOGENOM" id="CLU_034180_13_2_11"/>
<dbReference type="InterPro" id="IPR022324">
    <property type="entry name" value="Bacilysin_exporter_BacE_put"/>
</dbReference>
<feature type="transmembrane region" description="Helical" evidence="6">
    <location>
        <begin position="369"/>
        <end position="388"/>
    </location>
</feature>